<reference evidence="1" key="1">
    <citation type="submission" date="2022-10" db="EMBL/GenBank/DDBJ databases">
        <title>Complete Genome of Trichothecium roseum strain YXFP-22015, a Plant Pathogen Isolated from Citrus.</title>
        <authorList>
            <person name="Wang Y."/>
            <person name="Zhu L."/>
        </authorList>
    </citation>
    <scope>NUCLEOTIDE SEQUENCE</scope>
    <source>
        <strain evidence="1">YXFP-22015</strain>
    </source>
</reference>
<proteinExistence type="predicted"/>
<organism evidence="1 2">
    <name type="scientific">Trichothecium roseum</name>
    <dbReference type="NCBI Taxonomy" id="47278"/>
    <lineage>
        <taxon>Eukaryota</taxon>
        <taxon>Fungi</taxon>
        <taxon>Dikarya</taxon>
        <taxon>Ascomycota</taxon>
        <taxon>Pezizomycotina</taxon>
        <taxon>Sordariomycetes</taxon>
        <taxon>Hypocreomycetidae</taxon>
        <taxon>Hypocreales</taxon>
        <taxon>Hypocreales incertae sedis</taxon>
        <taxon>Trichothecium</taxon>
    </lineage>
</organism>
<dbReference type="EMBL" id="CM047940">
    <property type="protein sequence ID" value="KAI9903586.1"/>
    <property type="molecule type" value="Genomic_DNA"/>
</dbReference>
<name>A0ACC0VAY8_9HYPO</name>
<protein>
    <submittedName>
        <fullName evidence="1">Uncharacterized protein</fullName>
    </submittedName>
</protein>
<sequence length="722" mass="77925">MADPRSPVDEISPELRELAITTSIDRTTDTPPPGAASDRGSAIVGDGSAPEVVEEDRDVAGTASPPPPPAPAHQTELAKHVDTVLKSEIGISTLLTRLKQSIASAREFGLFLKKRATLEEDNAAGLKKVCRSTQDSMRRPDHRTGTFSHAYDEMIYIHERMAENGSGFATSLQQMHDDLNEMAASAERSRKHWKTTGLAAEQKVVDLDNTVRKSKAKYDSLAEEYERARTGEGSKKVIYAFKNKSAAQQEEDLLRKVQAADSTYHSHVQTLQTEKAQLETSLRPEAIKSLQDLIREVDSGLGLQMQKFASFSEKLLLTNGISISPINGPAGEKSSRSLRNAVMSVDDESDLQLFVSAHINKVPAGIGEVKYERNPVLQPQNSPLGQAPPQIQAPPQSSGVSGGLPQSSGGPAPPSPQQSSGTMAPGFGGPQGSLSFPQQHGRNFSQGASPHQPTPSFSSSISPAGPPQLGALSFQSGQPGSQFQPQSHQRQVSSPGGMPQGPPAAYRASPPPGQSPSGPPSKPVFGVPLDRLYERDGLAVPLVVYQCLQAVDMFGLTVEGIYRQSGSLTHIQKLKAMFDNDSQSKALDFRNPENFFQDVNSVTGLLKQFLRDLPDPLLTGEHHDALVAAAKHDDDTTRRDSLHAIINALPDPNYATLRALCLHLHRVIDNAHTNRMNGQNLAVIFGPTLMGTDPSKAIADAGWQIKCVNTILENTYQIFDDD</sequence>
<dbReference type="Proteomes" id="UP001163324">
    <property type="component" value="Chromosome 1"/>
</dbReference>
<evidence type="ECO:0000313" key="1">
    <source>
        <dbReference type="EMBL" id="KAI9903586.1"/>
    </source>
</evidence>
<keyword evidence="2" id="KW-1185">Reference proteome</keyword>
<gene>
    <name evidence="1" type="ORF">N3K66_000115</name>
</gene>
<comment type="caution">
    <text evidence="1">The sequence shown here is derived from an EMBL/GenBank/DDBJ whole genome shotgun (WGS) entry which is preliminary data.</text>
</comment>
<accession>A0ACC0VAY8</accession>
<evidence type="ECO:0000313" key="2">
    <source>
        <dbReference type="Proteomes" id="UP001163324"/>
    </source>
</evidence>